<evidence type="ECO:0000313" key="12">
    <source>
        <dbReference type="Proteomes" id="UP001141950"/>
    </source>
</evidence>
<organism evidence="11 12">
    <name type="scientific">Paenibacillus soyae</name>
    <dbReference type="NCBI Taxonomy" id="2969249"/>
    <lineage>
        <taxon>Bacteria</taxon>
        <taxon>Bacillati</taxon>
        <taxon>Bacillota</taxon>
        <taxon>Bacilli</taxon>
        <taxon>Bacillales</taxon>
        <taxon>Paenibacillaceae</taxon>
        <taxon>Paenibacillus</taxon>
    </lineage>
</organism>
<evidence type="ECO:0000256" key="1">
    <source>
        <dbReference type="ARBA" id="ARBA00004496"/>
    </source>
</evidence>
<dbReference type="SUPFAM" id="SSF52172">
    <property type="entry name" value="CheY-like"/>
    <property type="match status" value="1"/>
</dbReference>
<proteinExistence type="predicted"/>
<dbReference type="InterPro" id="IPR001867">
    <property type="entry name" value="OmpR/PhoB-type_DNA-bd"/>
</dbReference>
<evidence type="ECO:0000256" key="5">
    <source>
        <dbReference type="ARBA" id="ARBA00023125"/>
    </source>
</evidence>
<dbReference type="SMART" id="SM00448">
    <property type="entry name" value="REC"/>
    <property type="match status" value="1"/>
</dbReference>
<evidence type="ECO:0000313" key="11">
    <source>
        <dbReference type="EMBL" id="MCR2805718.1"/>
    </source>
</evidence>
<dbReference type="RefSeq" id="WP_257448492.1">
    <property type="nucleotide sequence ID" value="NZ_JANIPJ010000013.1"/>
</dbReference>
<dbReference type="AlphaFoldDB" id="A0A9X2SBK0"/>
<dbReference type="InterPro" id="IPR011006">
    <property type="entry name" value="CheY-like_superfamily"/>
</dbReference>
<keyword evidence="5 8" id="KW-0238">DNA-binding</keyword>
<sequence>MAETVLVVEDDEDIMDILSAYLRKHGFSVLSAVNGKEAMRLYGQGGIDLMLTDIVLPDTEGTELAERIRKQSDMPIIMMSCKREAEDIVNGLELGADDYITKPFEPSVVVARIKSVLRRRNRTGPPQPGALLWKDERLEIDQAACEARVNGQVVHLYAKEMQLLLLLASHPDQVFHVDQLYEQVWGWDKQSDTGTVMVHIRNLRKKIEEDPAAPTYIATVRGFGYKFKAR</sequence>
<name>A0A9X2SBK0_9BACL</name>
<dbReference type="CDD" id="cd17574">
    <property type="entry name" value="REC_OmpR"/>
    <property type="match status" value="1"/>
</dbReference>
<keyword evidence="6" id="KW-0804">Transcription</keyword>
<comment type="subcellular location">
    <subcellularLocation>
        <location evidence="1">Cytoplasm</location>
    </subcellularLocation>
</comment>
<dbReference type="FunFam" id="1.10.10.10:FF:000018">
    <property type="entry name" value="DNA-binding response regulator ResD"/>
    <property type="match status" value="1"/>
</dbReference>
<dbReference type="GO" id="GO:0006355">
    <property type="term" value="P:regulation of DNA-templated transcription"/>
    <property type="evidence" value="ECO:0007669"/>
    <property type="project" value="InterPro"/>
</dbReference>
<comment type="caution">
    <text evidence="11">The sequence shown here is derived from an EMBL/GenBank/DDBJ whole genome shotgun (WGS) entry which is preliminary data.</text>
</comment>
<dbReference type="PROSITE" id="PS50110">
    <property type="entry name" value="RESPONSE_REGULATORY"/>
    <property type="match status" value="1"/>
</dbReference>
<evidence type="ECO:0000256" key="6">
    <source>
        <dbReference type="ARBA" id="ARBA00023163"/>
    </source>
</evidence>
<dbReference type="InterPro" id="IPR036388">
    <property type="entry name" value="WH-like_DNA-bd_sf"/>
</dbReference>
<dbReference type="PANTHER" id="PTHR48111">
    <property type="entry name" value="REGULATOR OF RPOS"/>
    <property type="match status" value="1"/>
</dbReference>
<evidence type="ECO:0000256" key="4">
    <source>
        <dbReference type="ARBA" id="ARBA00023015"/>
    </source>
</evidence>
<feature type="DNA-binding region" description="OmpR/PhoB-type" evidence="8">
    <location>
        <begin position="128"/>
        <end position="229"/>
    </location>
</feature>
<dbReference type="EMBL" id="JANIPJ010000013">
    <property type="protein sequence ID" value="MCR2805718.1"/>
    <property type="molecule type" value="Genomic_DNA"/>
</dbReference>
<dbReference type="Proteomes" id="UP001141950">
    <property type="component" value="Unassembled WGS sequence"/>
</dbReference>
<evidence type="ECO:0000256" key="7">
    <source>
        <dbReference type="PROSITE-ProRule" id="PRU00169"/>
    </source>
</evidence>
<dbReference type="InterPro" id="IPR039420">
    <property type="entry name" value="WalR-like"/>
</dbReference>
<feature type="modified residue" description="4-aspartylphosphate" evidence="7">
    <location>
        <position position="53"/>
    </location>
</feature>
<protein>
    <submittedName>
        <fullName evidence="11">Response regulator transcription factor</fullName>
    </submittedName>
</protein>
<dbReference type="Gene3D" id="1.10.10.10">
    <property type="entry name" value="Winged helix-like DNA-binding domain superfamily/Winged helix DNA-binding domain"/>
    <property type="match status" value="1"/>
</dbReference>
<dbReference type="SMART" id="SM00862">
    <property type="entry name" value="Trans_reg_C"/>
    <property type="match status" value="1"/>
</dbReference>
<feature type="domain" description="OmpR/PhoB-type" evidence="10">
    <location>
        <begin position="128"/>
        <end position="229"/>
    </location>
</feature>
<dbReference type="PANTHER" id="PTHR48111:SF1">
    <property type="entry name" value="TWO-COMPONENT RESPONSE REGULATOR ORR33"/>
    <property type="match status" value="1"/>
</dbReference>
<dbReference type="Gene3D" id="3.40.50.2300">
    <property type="match status" value="1"/>
</dbReference>
<dbReference type="GO" id="GO:0005829">
    <property type="term" value="C:cytosol"/>
    <property type="evidence" value="ECO:0007669"/>
    <property type="project" value="TreeGrafter"/>
</dbReference>
<dbReference type="PROSITE" id="PS51755">
    <property type="entry name" value="OMPR_PHOB"/>
    <property type="match status" value="1"/>
</dbReference>
<evidence type="ECO:0000256" key="8">
    <source>
        <dbReference type="PROSITE-ProRule" id="PRU01091"/>
    </source>
</evidence>
<evidence type="ECO:0000259" key="10">
    <source>
        <dbReference type="PROSITE" id="PS51755"/>
    </source>
</evidence>
<keyword evidence="2 7" id="KW-0597">Phosphoprotein</keyword>
<dbReference type="GO" id="GO:0000976">
    <property type="term" value="F:transcription cis-regulatory region binding"/>
    <property type="evidence" value="ECO:0007669"/>
    <property type="project" value="TreeGrafter"/>
</dbReference>
<dbReference type="InterPro" id="IPR001789">
    <property type="entry name" value="Sig_transdc_resp-reg_receiver"/>
</dbReference>
<keyword evidence="4" id="KW-0805">Transcription regulation</keyword>
<gene>
    <name evidence="11" type="ORF">NQZ67_17690</name>
</gene>
<dbReference type="CDD" id="cd00383">
    <property type="entry name" value="trans_reg_C"/>
    <property type="match status" value="1"/>
</dbReference>
<reference evidence="11" key="1">
    <citation type="submission" date="2022-08" db="EMBL/GenBank/DDBJ databases">
        <title>The genomic sequence of strain Paenibacillus sp. SCIV0701.</title>
        <authorList>
            <person name="Zhao H."/>
        </authorList>
    </citation>
    <scope>NUCLEOTIDE SEQUENCE</scope>
    <source>
        <strain evidence="11">SCIV0701</strain>
    </source>
</reference>
<accession>A0A9X2SBK0</accession>
<keyword evidence="12" id="KW-1185">Reference proteome</keyword>
<keyword evidence="3" id="KW-0902">Two-component regulatory system</keyword>
<dbReference type="GO" id="GO:0032993">
    <property type="term" value="C:protein-DNA complex"/>
    <property type="evidence" value="ECO:0007669"/>
    <property type="project" value="TreeGrafter"/>
</dbReference>
<dbReference type="Gene3D" id="6.10.250.690">
    <property type="match status" value="1"/>
</dbReference>
<evidence type="ECO:0000256" key="3">
    <source>
        <dbReference type="ARBA" id="ARBA00023012"/>
    </source>
</evidence>
<dbReference type="Pfam" id="PF00486">
    <property type="entry name" value="Trans_reg_C"/>
    <property type="match status" value="1"/>
</dbReference>
<evidence type="ECO:0000259" key="9">
    <source>
        <dbReference type="PROSITE" id="PS50110"/>
    </source>
</evidence>
<dbReference type="GO" id="GO:0000156">
    <property type="term" value="F:phosphorelay response regulator activity"/>
    <property type="evidence" value="ECO:0007669"/>
    <property type="project" value="TreeGrafter"/>
</dbReference>
<evidence type="ECO:0000256" key="2">
    <source>
        <dbReference type="ARBA" id="ARBA00022553"/>
    </source>
</evidence>
<dbReference type="Pfam" id="PF00072">
    <property type="entry name" value="Response_reg"/>
    <property type="match status" value="1"/>
</dbReference>
<feature type="domain" description="Response regulatory" evidence="9">
    <location>
        <begin position="4"/>
        <end position="117"/>
    </location>
</feature>